<feature type="transmembrane region" description="Helical" evidence="4">
    <location>
        <begin position="34"/>
        <end position="54"/>
    </location>
</feature>
<dbReference type="PANTHER" id="PTHR34295">
    <property type="entry name" value="BIOTIN TRANSPORTER BIOY"/>
    <property type="match status" value="1"/>
</dbReference>
<evidence type="ECO:0000256" key="2">
    <source>
        <dbReference type="PIRNR" id="PIRNR016661"/>
    </source>
</evidence>
<keyword evidence="2" id="KW-1003">Cell membrane</keyword>
<comment type="subcellular location">
    <subcellularLocation>
        <location evidence="2">Cell membrane</location>
        <topology evidence="2">Multi-pass membrane protein</topology>
    </subcellularLocation>
</comment>
<gene>
    <name evidence="5" type="ORF">CYJ76_09560</name>
</gene>
<dbReference type="PANTHER" id="PTHR34295:SF1">
    <property type="entry name" value="BIOTIN TRANSPORTER BIOY"/>
    <property type="match status" value="1"/>
</dbReference>
<keyword evidence="2" id="KW-0813">Transport</keyword>
<proteinExistence type="inferred from homology"/>
<evidence type="ECO:0000256" key="1">
    <source>
        <dbReference type="ARBA" id="ARBA00010692"/>
    </source>
</evidence>
<dbReference type="InterPro" id="IPR003784">
    <property type="entry name" value="BioY"/>
</dbReference>
<dbReference type="GO" id="GO:0015225">
    <property type="term" value="F:biotin transmembrane transporter activity"/>
    <property type="evidence" value="ECO:0007669"/>
    <property type="project" value="UniProtKB-UniRule"/>
</dbReference>
<name>A0A2I1P909_9MICO</name>
<organism evidence="5 6">
    <name type="scientific">Kytococcus schroeteri</name>
    <dbReference type="NCBI Taxonomy" id="138300"/>
    <lineage>
        <taxon>Bacteria</taxon>
        <taxon>Bacillati</taxon>
        <taxon>Actinomycetota</taxon>
        <taxon>Actinomycetes</taxon>
        <taxon>Micrococcales</taxon>
        <taxon>Kytococcaceae</taxon>
        <taxon>Kytococcus</taxon>
    </lineage>
</organism>
<dbReference type="Gene3D" id="1.10.1760.20">
    <property type="match status" value="1"/>
</dbReference>
<feature type="transmembrane region" description="Helical" evidence="4">
    <location>
        <begin position="113"/>
        <end position="132"/>
    </location>
</feature>
<evidence type="ECO:0000313" key="6">
    <source>
        <dbReference type="Proteomes" id="UP000234206"/>
    </source>
</evidence>
<comment type="similarity">
    <text evidence="1 2">Belongs to the BioY family.</text>
</comment>
<dbReference type="Proteomes" id="UP000234206">
    <property type="component" value="Unassembled WGS sequence"/>
</dbReference>
<keyword evidence="2 4" id="KW-0472">Membrane</keyword>
<feature type="transmembrane region" description="Helical" evidence="4">
    <location>
        <begin position="66"/>
        <end position="93"/>
    </location>
</feature>
<evidence type="ECO:0000256" key="3">
    <source>
        <dbReference type="SAM" id="MobiDB-lite"/>
    </source>
</evidence>
<feature type="region of interest" description="Disordered" evidence="3">
    <location>
        <begin position="1"/>
        <end position="25"/>
    </location>
</feature>
<keyword evidence="4" id="KW-1133">Transmembrane helix</keyword>
<reference evidence="5 6" key="1">
    <citation type="submission" date="2017-12" db="EMBL/GenBank/DDBJ databases">
        <title>Phylogenetic diversity of female urinary microbiome.</title>
        <authorList>
            <person name="Thomas-White K."/>
            <person name="Wolfe A.J."/>
        </authorList>
    </citation>
    <scope>NUCLEOTIDE SEQUENCE [LARGE SCALE GENOMIC DNA]</scope>
    <source>
        <strain evidence="5 6">UMB1298</strain>
    </source>
</reference>
<sequence>MLLPDEALHGNAPHDRDGRDDERGESTVRTGAQVAVFAALIAALAVVPGLMLFGGQVPVTLQTLGVTLTALALGPWAGAAAVLVYLALIAIGLPVASGGAGGLGVLTGPTGGYLVGFVLGAVVIGLLSRVALRRGGRMVGLWLFVAGLAGVPLNYAVGVPWLKLATGMPWDKAWQLGAAVFVPGDLLKAALAAVVVAAVARALPGSLPADPARR</sequence>
<dbReference type="AlphaFoldDB" id="A0A2I1P909"/>
<dbReference type="Pfam" id="PF02632">
    <property type="entry name" value="BioY"/>
    <property type="match status" value="1"/>
</dbReference>
<feature type="transmembrane region" description="Helical" evidence="4">
    <location>
        <begin position="186"/>
        <end position="204"/>
    </location>
</feature>
<keyword evidence="6" id="KW-1185">Reference proteome</keyword>
<dbReference type="OrthoDB" id="1496139at2"/>
<dbReference type="EMBL" id="PKIZ01000019">
    <property type="protein sequence ID" value="PKZ41100.1"/>
    <property type="molecule type" value="Genomic_DNA"/>
</dbReference>
<dbReference type="PIRSF" id="PIRSF016661">
    <property type="entry name" value="BioY"/>
    <property type="match status" value="1"/>
</dbReference>
<keyword evidence="4" id="KW-0812">Transmembrane</keyword>
<evidence type="ECO:0000256" key="4">
    <source>
        <dbReference type="SAM" id="Phobius"/>
    </source>
</evidence>
<protein>
    <recommendedName>
        <fullName evidence="2">Biotin transporter</fullName>
    </recommendedName>
</protein>
<evidence type="ECO:0000313" key="5">
    <source>
        <dbReference type="EMBL" id="PKZ41100.1"/>
    </source>
</evidence>
<dbReference type="GO" id="GO:0005886">
    <property type="term" value="C:plasma membrane"/>
    <property type="evidence" value="ECO:0007669"/>
    <property type="project" value="UniProtKB-SubCell"/>
</dbReference>
<feature type="transmembrane region" description="Helical" evidence="4">
    <location>
        <begin position="139"/>
        <end position="162"/>
    </location>
</feature>
<accession>A0A2I1P909</accession>
<comment type="caution">
    <text evidence="5">The sequence shown here is derived from an EMBL/GenBank/DDBJ whole genome shotgun (WGS) entry which is preliminary data.</text>
</comment>